<dbReference type="Pfam" id="PF11964">
    <property type="entry name" value="SpoIIAA-like"/>
    <property type="match status" value="1"/>
</dbReference>
<reference evidence="1 2" key="1">
    <citation type="submission" date="2019-04" db="EMBL/GenBank/DDBJ databases">
        <title>Genome of a novel bacterium Candidatus Jettenia ecosi reconstructed from metagenome of an anammox bioreactor.</title>
        <authorList>
            <person name="Mardanov A.V."/>
            <person name="Beletsky A.V."/>
            <person name="Ravin N.V."/>
            <person name="Botchkova E.A."/>
            <person name="Litti Y.V."/>
            <person name="Nozhevnikova A.N."/>
        </authorList>
    </citation>
    <scope>NUCLEOTIDE SEQUENCE [LARGE SCALE GENOMIC DNA]</scope>
    <source>
        <strain evidence="1">J2</strain>
    </source>
</reference>
<accession>A0A533QFS1</accession>
<dbReference type="Proteomes" id="UP000319783">
    <property type="component" value="Unassembled WGS sequence"/>
</dbReference>
<dbReference type="SUPFAM" id="SSF52091">
    <property type="entry name" value="SpoIIaa-like"/>
    <property type="match status" value="1"/>
</dbReference>
<organism evidence="1 2">
    <name type="scientific">Candidatus Jettenia ecosi</name>
    <dbReference type="NCBI Taxonomy" id="2494326"/>
    <lineage>
        <taxon>Bacteria</taxon>
        <taxon>Pseudomonadati</taxon>
        <taxon>Planctomycetota</taxon>
        <taxon>Candidatus Brocadiia</taxon>
        <taxon>Candidatus Brocadiales</taxon>
        <taxon>Candidatus Brocadiaceae</taxon>
        <taxon>Candidatus Jettenia</taxon>
    </lineage>
</organism>
<dbReference type="InterPro" id="IPR021866">
    <property type="entry name" value="SpoIIAA-like"/>
</dbReference>
<name>A0A533QFS1_9BACT</name>
<dbReference type="EMBL" id="SULG01000001">
    <property type="protein sequence ID" value="TLD43637.1"/>
    <property type="molecule type" value="Genomic_DNA"/>
</dbReference>
<evidence type="ECO:0000313" key="1">
    <source>
        <dbReference type="EMBL" id="TLD43637.1"/>
    </source>
</evidence>
<sequence length="121" mass="13793">MISMPFEVISSSGNLISIRITGELKKAESDRMQTVAAEVIKREGKIKILVFLQNFLGWEKGADWEDTSFQVKHDSDIEKIAIVGDEKWRNLVLAFTGKPFRSVETEYFTPSQLEQARAWIA</sequence>
<dbReference type="AlphaFoldDB" id="A0A533QFS1"/>
<evidence type="ECO:0000313" key="2">
    <source>
        <dbReference type="Proteomes" id="UP000319783"/>
    </source>
</evidence>
<protein>
    <recommendedName>
        <fullName evidence="3">STAS/SEC14 domain-containing protein</fullName>
    </recommendedName>
</protein>
<dbReference type="InterPro" id="IPR038396">
    <property type="entry name" value="SpoIIAA-like_sf"/>
</dbReference>
<comment type="caution">
    <text evidence="1">The sequence shown here is derived from an EMBL/GenBank/DDBJ whole genome shotgun (WGS) entry which is preliminary data.</text>
</comment>
<gene>
    <name evidence="1" type="ORF">JETT_0068</name>
</gene>
<dbReference type="InterPro" id="IPR036513">
    <property type="entry name" value="STAS_dom_sf"/>
</dbReference>
<proteinExistence type="predicted"/>
<evidence type="ECO:0008006" key="3">
    <source>
        <dbReference type="Google" id="ProtNLM"/>
    </source>
</evidence>
<dbReference type="Gene3D" id="3.40.50.10600">
    <property type="entry name" value="SpoIIaa-like domains"/>
    <property type="match status" value="1"/>
</dbReference>